<comment type="caution">
    <text evidence="1">The sequence shown here is derived from an EMBL/GenBank/DDBJ whole genome shotgun (WGS) entry which is preliminary data.</text>
</comment>
<dbReference type="EMBL" id="JANVFT010000095">
    <property type="protein sequence ID" value="KAJ4469614.1"/>
    <property type="molecule type" value="Genomic_DNA"/>
</dbReference>
<evidence type="ECO:0000313" key="1">
    <source>
        <dbReference type="EMBL" id="KAJ4469614.1"/>
    </source>
</evidence>
<accession>A0ABQ8V1W3</accession>
<name>A0ABQ8V1W3_9AGAR</name>
<protein>
    <submittedName>
        <fullName evidence="1">Uncharacterized protein</fullName>
    </submittedName>
</protein>
<evidence type="ECO:0000313" key="2">
    <source>
        <dbReference type="Proteomes" id="UP001150217"/>
    </source>
</evidence>
<organism evidence="1 2">
    <name type="scientific">Lentinula lateritia</name>
    <dbReference type="NCBI Taxonomy" id="40482"/>
    <lineage>
        <taxon>Eukaryota</taxon>
        <taxon>Fungi</taxon>
        <taxon>Dikarya</taxon>
        <taxon>Basidiomycota</taxon>
        <taxon>Agaricomycotina</taxon>
        <taxon>Agaricomycetes</taxon>
        <taxon>Agaricomycetidae</taxon>
        <taxon>Agaricales</taxon>
        <taxon>Marasmiineae</taxon>
        <taxon>Omphalotaceae</taxon>
        <taxon>Lentinula</taxon>
    </lineage>
</organism>
<reference evidence="1" key="1">
    <citation type="submission" date="2022-08" db="EMBL/GenBank/DDBJ databases">
        <title>A Global Phylogenomic Analysis of the Shiitake Genus Lentinula.</title>
        <authorList>
            <consortium name="DOE Joint Genome Institute"/>
            <person name="Sierra-Patev S."/>
            <person name="Min B."/>
            <person name="Naranjo-Ortiz M."/>
            <person name="Looney B."/>
            <person name="Konkel Z."/>
            <person name="Slot J.C."/>
            <person name="Sakamoto Y."/>
            <person name="Steenwyk J.L."/>
            <person name="Rokas A."/>
            <person name="Carro J."/>
            <person name="Camarero S."/>
            <person name="Ferreira P."/>
            <person name="Molpeceres G."/>
            <person name="Ruiz-Duenas F.J."/>
            <person name="Serrano A."/>
            <person name="Henrissat B."/>
            <person name="Drula E."/>
            <person name="Hughes K.W."/>
            <person name="Mata J.L."/>
            <person name="Ishikawa N.K."/>
            <person name="Vargas-Isla R."/>
            <person name="Ushijima S."/>
            <person name="Smith C.A."/>
            <person name="Ahrendt S."/>
            <person name="Andreopoulos W."/>
            <person name="He G."/>
            <person name="Labutti K."/>
            <person name="Lipzen A."/>
            <person name="Ng V."/>
            <person name="Riley R."/>
            <person name="Sandor L."/>
            <person name="Barry K."/>
            <person name="Martinez A.T."/>
            <person name="Xiao Y."/>
            <person name="Gibbons J.G."/>
            <person name="Terashima K."/>
            <person name="Grigoriev I.V."/>
            <person name="Hibbett D.S."/>
        </authorList>
    </citation>
    <scope>NUCLEOTIDE SEQUENCE</scope>
    <source>
        <strain evidence="1">RHP3577 ss4</strain>
    </source>
</reference>
<proteinExistence type="predicted"/>
<keyword evidence="2" id="KW-1185">Reference proteome</keyword>
<dbReference type="Proteomes" id="UP001150217">
    <property type="component" value="Unassembled WGS sequence"/>
</dbReference>
<sequence length="832" mass="94935">MPVLSSSPSSTPLVKMDDETEAPMVHGFPLDTLIKFLNQPAASSLFSSYPLFLVRVERGKEISIYRRIAADLLQDVPSPNLLFPPTRTLIAGVYRSRLPGWLYLQVPNMSSANTPLATYLHHVEGFLYERRPSNPSAQKDRTIWHGDMGCVISSDNDDRMKDAGETMRLVLLIPRLPTNARILEDFLKEQKKLQKRLRRSGRGRTSLFPIRPEPALFDIEFTKTFTASVKIQRPQQVGCFDCNDPQSCLPFHRSLYWYLEHLLEARLTTVVLDESDMKKAPPLMDPKLFAMFADSRHPLLNSVATSAMPPPSNWIFEQHDRVRVAHFDGNKQLPLHSNFMRLQDLDGVLEEVLELECVVAFGEFDRERIPKVLLRKSFSVGDCVQTPDQDSVGLVIGDGDKPWSKVVFFHNLSLSFHVNVLREVSEGKAPLSHQDTDAQHGPNLPSGSVNNFAEVSPEAPYISKHEQNSLNHKPLSIEKNANTPAPPWVGFRCICIRHSARKGFHAVVKDVGRDLSLKSGLRVLISYDNPNLPEDWVDYDDLRCQETFRFLDDDSIQKEEKRDSYYHFKSGYQPRYTKYETDVLQEARLANEKADMEAQFKRSAHAELSRAVSHPIPTSADNWMLDPRLKLSLGFLEFNVIIRRGPYALDPPEDIPVYLAYNIDNELQIYLRTDRKQSESVMVPMTDIYEPGAPKTQKIPRTIARLRGLYMIADGEEENPILNENIGKLVRRITYVADDSLEGNDLVVCKVVRVYRLPGRGMNYTEELTTEPLLTVPRRYLVEVEESEYMRQKGNSLVAQIRLKAQPPGQVMQLDLNFSGRRTKKRKPKDTP</sequence>
<gene>
    <name evidence="1" type="ORF">C8R41DRAFT_925053</name>
</gene>